<dbReference type="STRING" id="6832.A0A553PJF8"/>
<dbReference type="GO" id="GO:0005737">
    <property type="term" value="C:cytoplasm"/>
    <property type="evidence" value="ECO:0007669"/>
    <property type="project" value="TreeGrafter"/>
</dbReference>
<evidence type="ECO:0000256" key="2">
    <source>
        <dbReference type="ARBA" id="ARBA00012265"/>
    </source>
</evidence>
<dbReference type="FunFam" id="3.40.50.150:FF:000131">
    <property type="entry name" value="tRNA wybutosine-synthesizing protein 2/3/4"/>
    <property type="match status" value="1"/>
</dbReference>
<dbReference type="InterPro" id="IPR056744">
    <property type="entry name" value="TRM5/TYW2-like_N"/>
</dbReference>
<keyword evidence="4" id="KW-0808">Transferase</keyword>
<protein>
    <recommendedName>
        <fullName evidence="2">tRNA(Phe) (4-demethylwyosine(37)-C(7)) aminocarboxypropyltransferase</fullName>
        <ecNumber evidence="2">2.5.1.114</ecNumber>
    </recommendedName>
</protein>
<dbReference type="EMBL" id="VCGU01000003">
    <property type="protein sequence ID" value="TRY77827.1"/>
    <property type="molecule type" value="Genomic_DNA"/>
</dbReference>
<dbReference type="InterPro" id="IPR056743">
    <property type="entry name" value="TRM5-TYW2-like_MTfase"/>
</dbReference>
<reference evidence="9 10" key="1">
    <citation type="journal article" date="2018" name="Nat. Ecol. Evol.">
        <title>Genomic signatures of mitonuclear coevolution across populations of Tigriopus californicus.</title>
        <authorList>
            <person name="Barreto F.S."/>
            <person name="Watson E.T."/>
            <person name="Lima T.G."/>
            <person name="Willett C.S."/>
            <person name="Edmands S."/>
            <person name="Li W."/>
            <person name="Burton R.S."/>
        </authorList>
    </citation>
    <scope>NUCLEOTIDE SEQUENCE [LARGE SCALE GENOMIC DNA]</scope>
    <source>
        <strain evidence="9 10">San Diego</strain>
    </source>
</reference>
<evidence type="ECO:0000256" key="1">
    <source>
        <dbReference type="ARBA" id="ARBA00004797"/>
    </source>
</evidence>
<accession>A0A553PJF8</accession>
<gene>
    <name evidence="9" type="ORF">TCAL_07833</name>
</gene>
<keyword evidence="6" id="KW-0819">tRNA processing</keyword>
<keyword evidence="3" id="KW-0489">Methyltransferase</keyword>
<dbReference type="GO" id="GO:0102522">
    <property type="term" value="F:tRNA 4-demethylwyosine alpha-amino-alpha-carboxypropyltransferase activity"/>
    <property type="evidence" value="ECO:0007669"/>
    <property type="project" value="UniProtKB-EC"/>
</dbReference>
<evidence type="ECO:0000259" key="8">
    <source>
        <dbReference type="PROSITE" id="PS51684"/>
    </source>
</evidence>
<dbReference type="Gene3D" id="3.30.300.110">
    <property type="entry name" value="Met-10+ protein-like domains"/>
    <property type="match status" value="1"/>
</dbReference>
<comment type="caution">
    <text evidence="9">The sequence shown here is derived from an EMBL/GenBank/DDBJ whole genome shotgun (WGS) entry which is preliminary data.</text>
</comment>
<dbReference type="PROSITE" id="PS51684">
    <property type="entry name" value="SAM_MT_TRM5_TYW2"/>
    <property type="match status" value="1"/>
</dbReference>
<keyword evidence="10" id="KW-1185">Reference proteome</keyword>
<dbReference type="PANTHER" id="PTHR23245:SF25">
    <property type="entry name" value="TRNA WYBUTOSINE-SYNTHESIZING PROTEIN 2 HOMOLOG"/>
    <property type="match status" value="1"/>
</dbReference>
<dbReference type="GO" id="GO:0008175">
    <property type="term" value="F:tRNA methyltransferase activity"/>
    <property type="evidence" value="ECO:0007669"/>
    <property type="project" value="TreeGrafter"/>
</dbReference>
<dbReference type="OMA" id="APGVWHV"/>
<dbReference type="GO" id="GO:0031591">
    <property type="term" value="P:wybutosine biosynthetic process"/>
    <property type="evidence" value="ECO:0007669"/>
    <property type="project" value="TreeGrafter"/>
</dbReference>
<sequence length="327" mass="37485">MRLRQIRSHGKTQLISYDSSFQIVTESSDKPETSIDSEIPHSWERHGDLILFPDKSFKNDFWNKEYIWEAICDLFKAKRLARRAEILNNDFRSPQVTLLFGQDPWVNHIDNGITYSWDITKCMFSRGNITEKLRVASFDCRGETVVDLFAGIGYFSLPFLVHAKCDFLHACEWNPDSISALEVNLKINSVPSNKYKIHFGDNRIVCPQNIADRVNLGLIPSSEISYEIACKALRSNHGGILHIHGNVKSNDRDEWPIVPSFITRKKNAKNKSWDKWAVLTAEKIATCLPSAGFEHYHLQILDVLKIKSYAPKVDHLVLDLKVCLPSR</sequence>
<keyword evidence="5" id="KW-0949">S-adenosyl-L-methionine</keyword>
<evidence type="ECO:0000256" key="4">
    <source>
        <dbReference type="ARBA" id="ARBA00022679"/>
    </source>
</evidence>
<dbReference type="Gene3D" id="3.40.50.150">
    <property type="entry name" value="Vaccinia Virus protein VP39"/>
    <property type="match status" value="1"/>
</dbReference>
<dbReference type="AlphaFoldDB" id="A0A553PJF8"/>
<evidence type="ECO:0000256" key="7">
    <source>
        <dbReference type="ARBA" id="ARBA00049400"/>
    </source>
</evidence>
<dbReference type="InterPro" id="IPR029063">
    <property type="entry name" value="SAM-dependent_MTases_sf"/>
</dbReference>
<proteinExistence type="predicted"/>
<dbReference type="Pfam" id="PF25133">
    <property type="entry name" value="TYW2_N_2"/>
    <property type="match status" value="1"/>
</dbReference>
<dbReference type="GO" id="GO:0030488">
    <property type="term" value="P:tRNA methylation"/>
    <property type="evidence" value="ECO:0007669"/>
    <property type="project" value="TreeGrafter"/>
</dbReference>
<comment type="pathway">
    <text evidence="1">tRNA modification; wybutosine-tRNA(Phe) biosynthesis.</text>
</comment>
<evidence type="ECO:0000256" key="3">
    <source>
        <dbReference type="ARBA" id="ARBA00022603"/>
    </source>
</evidence>
<dbReference type="InterPro" id="IPR030382">
    <property type="entry name" value="MeTrfase_TRM5/TYW2"/>
</dbReference>
<dbReference type="Pfam" id="PF02475">
    <property type="entry name" value="TRM5-TYW2_MTfase"/>
    <property type="match status" value="1"/>
</dbReference>
<dbReference type="Proteomes" id="UP000318571">
    <property type="component" value="Chromosome 11"/>
</dbReference>
<organism evidence="9 10">
    <name type="scientific">Tigriopus californicus</name>
    <name type="common">Marine copepod</name>
    <dbReference type="NCBI Taxonomy" id="6832"/>
    <lineage>
        <taxon>Eukaryota</taxon>
        <taxon>Metazoa</taxon>
        <taxon>Ecdysozoa</taxon>
        <taxon>Arthropoda</taxon>
        <taxon>Crustacea</taxon>
        <taxon>Multicrustacea</taxon>
        <taxon>Hexanauplia</taxon>
        <taxon>Copepoda</taxon>
        <taxon>Harpacticoida</taxon>
        <taxon>Harpacticidae</taxon>
        <taxon>Tigriopus</taxon>
    </lineage>
</organism>
<dbReference type="PANTHER" id="PTHR23245">
    <property type="entry name" value="TRNA METHYLTRANSFERASE"/>
    <property type="match status" value="1"/>
</dbReference>
<evidence type="ECO:0000313" key="9">
    <source>
        <dbReference type="EMBL" id="TRY77827.1"/>
    </source>
</evidence>
<dbReference type="SUPFAM" id="SSF53335">
    <property type="entry name" value="S-adenosyl-L-methionine-dependent methyltransferases"/>
    <property type="match status" value="1"/>
</dbReference>
<feature type="domain" description="SAM-dependent methyltransferase TRM5/TYW2-type" evidence="8">
    <location>
        <begin position="43"/>
        <end position="324"/>
    </location>
</feature>
<dbReference type="EC" id="2.5.1.114" evidence="2"/>
<evidence type="ECO:0000313" key="10">
    <source>
        <dbReference type="Proteomes" id="UP000318571"/>
    </source>
</evidence>
<evidence type="ECO:0000256" key="6">
    <source>
        <dbReference type="ARBA" id="ARBA00022694"/>
    </source>
</evidence>
<name>A0A553PJF8_TIGCA</name>
<evidence type="ECO:0000256" key="5">
    <source>
        <dbReference type="ARBA" id="ARBA00022691"/>
    </source>
</evidence>
<comment type="catalytic activity">
    <reaction evidence="7">
        <text>4-demethylwyosine(37) in tRNA(Phe) + S-adenosyl-L-methionine = 4-demethyl-7-[(3S)-3-amino-3-carboxypropyl]wyosine(37) in tRNA(Phe) + S-methyl-5'-thioadenosine + H(+)</text>
        <dbReference type="Rhea" id="RHEA:36355"/>
        <dbReference type="Rhea" id="RHEA-COMP:10164"/>
        <dbReference type="Rhea" id="RHEA-COMP:10378"/>
        <dbReference type="ChEBI" id="CHEBI:15378"/>
        <dbReference type="ChEBI" id="CHEBI:17509"/>
        <dbReference type="ChEBI" id="CHEBI:59789"/>
        <dbReference type="ChEBI" id="CHEBI:64315"/>
        <dbReference type="ChEBI" id="CHEBI:73550"/>
        <dbReference type="EC" id="2.5.1.114"/>
    </reaction>
</comment>